<evidence type="ECO:0000313" key="1">
    <source>
        <dbReference type="EMBL" id="AKZ61474.1"/>
    </source>
</evidence>
<dbReference type="Proteomes" id="UP000063429">
    <property type="component" value="Chromosome"/>
</dbReference>
<reference evidence="2" key="1">
    <citation type="journal article" date="2015" name="Genome Announc.">
        <title>Complete Genome Sequence of Herbaspirillum hiltneri N3 (DSM 17495), Isolated from Surface-Sterilized Wheat Roots.</title>
        <authorList>
            <person name="Guizelini D."/>
            <person name="Saizaki P.M."/>
            <person name="Coimbra N.A."/>
            <person name="Weiss V.A."/>
            <person name="Faoro H."/>
            <person name="Sfeir M.Z."/>
            <person name="Baura V.A."/>
            <person name="Monteiro R.A."/>
            <person name="Chubatsu L.S."/>
            <person name="Souza E.M."/>
            <person name="Cruz L.M."/>
            <person name="Pedrosa F.O."/>
            <person name="Raittz R.T."/>
            <person name="Marchaukoski J.N."/>
            <person name="Steffens M.B."/>
        </authorList>
    </citation>
    <scope>NUCLEOTIDE SEQUENCE [LARGE SCALE GENOMIC DNA]</scope>
    <source>
        <strain evidence="2">N3</strain>
    </source>
</reference>
<dbReference type="SUPFAM" id="SSF53756">
    <property type="entry name" value="UDP-Glycosyltransferase/glycogen phosphorylase"/>
    <property type="match status" value="1"/>
</dbReference>
<name>A0ABM5UW37_9BURK</name>
<dbReference type="Gene3D" id="3.40.50.2000">
    <property type="entry name" value="Glycogen Phosphorylase B"/>
    <property type="match status" value="1"/>
</dbReference>
<organism evidence="1 2">
    <name type="scientific">Herbaspirillum hiltneri N3</name>
    <dbReference type="NCBI Taxonomy" id="1262470"/>
    <lineage>
        <taxon>Bacteria</taxon>
        <taxon>Pseudomonadati</taxon>
        <taxon>Pseudomonadota</taxon>
        <taxon>Betaproteobacteria</taxon>
        <taxon>Burkholderiales</taxon>
        <taxon>Oxalobacteraceae</taxon>
        <taxon>Herbaspirillum</taxon>
    </lineage>
</organism>
<evidence type="ECO:0008006" key="3">
    <source>
        <dbReference type="Google" id="ProtNLM"/>
    </source>
</evidence>
<keyword evidence="2" id="KW-1185">Reference proteome</keyword>
<dbReference type="EMBL" id="CP011409">
    <property type="protein sequence ID" value="AKZ61474.1"/>
    <property type="molecule type" value="Genomic_DNA"/>
</dbReference>
<protein>
    <recommendedName>
        <fullName evidence="3">Capsule polysaccharide biosynthesis protein</fullName>
    </recommendedName>
</protein>
<proteinExistence type="predicted"/>
<gene>
    <name evidence="1" type="ORF">F506_01230</name>
</gene>
<sequence>MSIDFGNDGFDYTQDLCSAIERYTGAAAGRRAAAFRYRGMELRYAIERRLYIQAINSPSLFHVYLERQGRPATSAAMGLLTPLEADIAAFFPGAHAMVAAEARQSLLYKMAQRAYGWLRSRRHATAAVGPTTTAPIGNILIHVGNAKFATYLHPVTQRLGQDHYAYLTCNDAQLARTLTQNGHRVFAWSEEVSSLHGVFSSPALADFVQLMHEADHVLAALRAARPAAVLVVEGNAPKDVITAEACRLLGIPCYCVQQGWSPYVHNGFRNMRYTEMFVWGKRFAELLTPFNPDQRFLTTGSHALQQGARQHVDLAQARVFSFFLQAPCALLGVKAFDAFVGLIVAVAKAHPAINFTVREHPGYRLPEDTRQQLNALHNVCFSIPGKELLPDLIRRSELVVSVFSTVLLEAMALHVPSLICSIGSMPRYAPDVASVGAAIEVSTISAARQVIDEVATNSVRLSEIRKNLTQIAQDFFKDGDAAQEIADRLLSHIKT</sequence>
<accession>A0ABM5UW37</accession>
<dbReference type="RefSeq" id="WP_053194977.1">
    <property type="nucleotide sequence ID" value="NZ_CP011409.1"/>
</dbReference>
<evidence type="ECO:0000313" key="2">
    <source>
        <dbReference type="Proteomes" id="UP000063429"/>
    </source>
</evidence>